<reference evidence="2 3" key="1">
    <citation type="submission" date="2020-11" db="EMBL/GenBank/DDBJ databases">
        <title>Pedobacter endophytica, an endophytic bacteria isolated form Carex pumila.</title>
        <authorList>
            <person name="Peng Y."/>
            <person name="Jiang L."/>
            <person name="Lee J."/>
        </authorList>
    </citation>
    <scope>NUCLEOTIDE SEQUENCE [LARGE SCALE GENOMIC DNA]</scope>
    <source>
        <strain evidence="2 3">JBR3-12</strain>
    </source>
</reference>
<feature type="domain" description="HipA N-terminal subdomain 1" evidence="1">
    <location>
        <begin position="34"/>
        <end position="124"/>
    </location>
</feature>
<name>A0A7S9L104_9SPHI</name>
<keyword evidence="3" id="KW-1185">Reference proteome</keyword>
<dbReference type="RefSeq" id="WP_196099964.1">
    <property type="nucleotide sequence ID" value="NZ_CP064939.1"/>
</dbReference>
<dbReference type="InterPro" id="IPR017508">
    <property type="entry name" value="HipA_N1"/>
</dbReference>
<organism evidence="2 3">
    <name type="scientific">Pedobacter endophyticus</name>
    <dbReference type="NCBI Taxonomy" id="2789740"/>
    <lineage>
        <taxon>Bacteria</taxon>
        <taxon>Pseudomonadati</taxon>
        <taxon>Bacteroidota</taxon>
        <taxon>Sphingobacteriia</taxon>
        <taxon>Sphingobacteriales</taxon>
        <taxon>Sphingobacteriaceae</taxon>
        <taxon>Pedobacter</taxon>
    </lineage>
</organism>
<evidence type="ECO:0000259" key="1">
    <source>
        <dbReference type="Pfam" id="PF13657"/>
    </source>
</evidence>
<proteinExistence type="predicted"/>
<dbReference type="AlphaFoldDB" id="A0A7S9L104"/>
<dbReference type="Pfam" id="PF13657">
    <property type="entry name" value="Couple_hipA"/>
    <property type="match status" value="1"/>
</dbReference>
<gene>
    <name evidence="2" type="ORF">IZT61_04300</name>
</gene>
<evidence type="ECO:0000313" key="3">
    <source>
        <dbReference type="Proteomes" id="UP000594759"/>
    </source>
</evidence>
<dbReference type="EMBL" id="CP064939">
    <property type="protein sequence ID" value="QPH40510.1"/>
    <property type="molecule type" value="Genomic_DNA"/>
</dbReference>
<dbReference type="KEGG" id="pex:IZT61_04300"/>
<evidence type="ECO:0000313" key="2">
    <source>
        <dbReference type="EMBL" id="QPH40510.1"/>
    </source>
</evidence>
<sequence>MLNYLKRFFSKSGEENELEVHLPENANATFELKVNKLVIGTLHCEKGIWEFKYSEEFKKHKNEYNHIAGFSQLDKVYQNEVLWPFFQTRIPGLKQPAVKEIIEKEHINATDELELLKRFGKKTISNPYELDLVY</sequence>
<protein>
    <submittedName>
        <fullName evidence="2">HipA N-terminal domain-containing protein</fullName>
    </submittedName>
</protein>
<accession>A0A7S9L104</accession>
<dbReference type="Proteomes" id="UP000594759">
    <property type="component" value="Chromosome"/>
</dbReference>